<feature type="compositionally biased region" description="Acidic residues" evidence="1">
    <location>
        <begin position="57"/>
        <end position="68"/>
    </location>
</feature>
<reference evidence="2 3" key="1">
    <citation type="submission" date="2020-08" db="EMBL/GenBank/DDBJ databases">
        <title>Amycolatopsis sp. nov. DR6-1 isolated from Dendrobium heterocarpum.</title>
        <authorList>
            <person name="Tedsree N."/>
            <person name="Kuncharoen N."/>
            <person name="Likhitwitayawuid K."/>
            <person name="Tanasupawat S."/>
        </authorList>
    </citation>
    <scope>NUCLEOTIDE SEQUENCE [LARGE SCALE GENOMIC DNA]</scope>
    <source>
        <strain evidence="2 3">DR6-1</strain>
    </source>
</reference>
<evidence type="ECO:0000313" key="3">
    <source>
        <dbReference type="Proteomes" id="UP000526734"/>
    </source>
</evidence>
<protein>
    <submittedName>
        <fullName evidence="2">Uncharacterized protein</fullName>
    </submittedName>
</protein>
<evidence type="ECO:0000256" key="1">
    <source>
        <dbReference type="SAM" id="MobiDB-lite"/>
    </source>
</evidence>
<proteinExistence type="predicted"/>
<comment type="caution">
    <text evidence="2">The sequence shown here is derived from an EMBL/GenBank/DDBJ whole genome shotgun (WGS) entry which is preliminary data.</text>
</comment>
<accession>A0A7W3VVA5</accession>
<name>A0A7W3VVA5_9PSEU</name>
<evidence type="ECO:0000313" key="2">
    <source>
        <dbReference type="EMBL" id="MBB1153457.1"/>
    </source>
</evidence>
<dbReference type="RefSeq" id="WP_182890578.1">
    <property type="nucleotide sequence ID" value="NZ_JACGZW010000003.1"/>
</dbReference>
<organism evidence="2 3">
    <name type="scientific">Amycolatopsis dendrobii</name>
    <dbReference type="NCBI Taxonomy" id="2760662"/>
    <lineage>
        <taxon>Bacteria</taxon>
        <taxon>Bacillati</taxon>
        <taxon>Actinomycetota</taxon>
        <taxon>Actinomycetes</taxon>
        <taxon>Pseudonocardiales</taxon>
        <taxon>Pseudonocardiaceae</taxon>
        <taxon>Amycolatopsis</taxon>
    </lineage>
</organism>
<dbReference type="EMBL" id="JACGZW010000003">
    <property type="protein sequence ID" value="MBB1153457.1"/>
    <property type="molecule type" value="Genomic_DNA"/>
</dbReference>
<keyword evidence="3" id="KW-1185">Reference proteome</keyword>
<dbReference type="AlphaFoldDB" id="A0A7W3VVA5"/>
<feature type="region of interest" description="Disordered" evidence="1">
    <location>
        <begin position="47"/>
        <end position="96"/>
    </location>
</feature>
<gene>
    <name evidence="2" type="ORF">H4281_09985</name>
</gene>
<dbReference type="Proteomes" id="UP000526734">
    <property type="component" value="Unassembled WGS sequence"/>
</dbReference>
<sequence>MTATMTFPAIDLTGVTARPLVETLKKDPETPTFNAILRRKRRAVSQLRNMRWPGETMEPDLSADEEPAPPEPAGEPDSAPTPDGANESAPEPPGQE</sequence>